<reference evidence="6" key="1">
    <citation type="submission" date="2016-10" db="EMBL/GenBank/DDBJ databases">
        <authorList>
            <person name="Varghese N."/>
            <person name="Submissions S."/>
        </authorList>
    </citation>
    <scope>NUCLEOTIDE SEQUENCE [LARGE SCALE GENOMIC DNA]</scope>
    <source>
        <strain evidence="6">CGMCC 1.12041</strain>
    </source>
</reference>
<dbReference type="SUPFAM" id="SSF48008">
    <property type="entry name" value="GntR ligand-binding domain-like"/>
    <property type="match status" value="1"/>
</dbReference>
<accession>A0A1I1EQH7</accession>
<keyword evidence="1" id="KW-0805">Transcription regulation</keyword>
<dbReference type="OrthoDB" id="8851860at2"/>
<gene>
    <name evidence="5" type="ORF">SAMN05216204_102195</name>
</gene>
<dbReference type="GO" id="GO:0003677">
    <property type="term" value="F:DNA binding"/>
    <property type="evidence" value="ECO:0007669"/>
    <property type="project" value="UniProtKB-KW"/>
</dbReference>
<dbReference type="InterPro" id="IPR036390">
    <property type="entry name" value="WH_DNA-bd_sf"/>
</dbReference>
<dbReference type="InterPro" id="IPR008920">
    <property type="entry name" value="TF_FadR/GntR_C"/>
</dbReference>
<dbReference type="Proteomes" id="UP000198639">
    <property type="component" value="Unassembled WGS sequence"/>
</dbReference>
<dbReference type="STRING" id="1164594.SAMN05216204_102195"/>
<dbReference type="AlphaFoldDB" id="A0A1I1EQH7"/>
<evidence type="ECO:0000256" key="2">
    <source>
        <dbReference type="ARBA" id="ARBA00023125"/>
    </source>
</evidence>
<dbReference type="InterPro" id="IPR000524">
    <property type="entry name" value="Tscrpt_reg_HTH_GntR"/>
</dbReference>
<proteinExistence type="predicted"/>
<evidence type="ECO:0000313" key="5">
    <source>
        <dbReference type="EMBL" id="SFB88946.1"/>
    </source>
</evidence>
<dbReference type="Gene3D" id="1.20.120.530">
    <property type="entry name" value="GntR ligand-binding domain-like"/>
    <property type="match status" value="1"/>
</dbReference>
<dbReference type="Pfam" id="PF00392">
    <property type="entry name" value="GntR"/>
    <property type="match status" value="1"/>
</dbReference>
<dbReference type="EMBL" id="FOLD01000002">
    <property type="protein sequence ID" value="SFB88946.1"/>
    <property type="molecule type" value="Genomic_DNA"/>
</dbReference>
<dbReference type="PROSITE" id="PS50949">
    <property type="entry name" value="HTH_GNTR"/>
    <property type="match status" value="1"/>
</dbReference>
<keyword evidence="3" id="KW-0804">Transcription</keyword>
<dbReference type="PANTHER" id="PTHR43537:SF45">
    <property type="entry name" value="GNTR FAMILY REGULATORY PROTEIN"/>
    <property type="match status" value="1"/>
</dbReference>
<dbReference type="GO" id="GO:0003700">
    <property type="term" value="F:DNA-binding transcription factor activity"/>
    <property type="evidence" value="ECO:0007669"/>
    <property type="project" value="InterPro"/>
</dbReference>
<protein>
    <submittedName>
        <fullName evidence="5">DNA-binding transcriptional regulator, GntR family</fullName>
    </submittedName>
</protein>
<evidence type="ECO:0000256" key="1">
    <source>
        <dbReference type="ARBA" id="ARBA00023015"/>
    </source>
</evidence>
<dbReference type="PANTHER" id="PTHR43537">
    <property type="entry name" value="TRANSCRIPTIONAL REGULATOR, GNTR FAMILY"/>
    <property type="match status" value="1"/>
</dbReference>
<dbReference type="SMART" id="SM00345">
    <property type="entry name" value="HTH_GNTR"/>
    <property type="match status" value="1"/>
</dbReference>
<feature type="domain" description="HTH gntR-type" evidence="4">
    <location>
        <begin position="16"/>
        <end position="83"/>
    </location>
</feature>
<dbReference type="CDD" id="cd07377">
    <property type="entry name" value="WHTH_GntR"/>
    <property type="match status" value="1"/>
</dbReference>
<dbReference type="Pfam" id="PF07729">
    <property type="entry name" value="FCD"/>
    <property type="match status" value="1"/>
</dbReference>
<evidence type="ECO:0000256" key="3">
    <source>
        <dbReference type="ARBA" id="ARBA00023163"/>
    </source>
</evidence>
<dbReference type="SMART" id="SM00895">
    <property type="entry name" value="FCD"/>
    <property type="match status" value="1"/>
</dbReference>
<sequence>METIAFSGPFILDRSRHAAVQVYEYLREEIVNLVLKPGAVLSRSELAAHFRLSVTPIRDALTRLEEEGLVDIYPQHATRVRGISIDSARQTHFLRLSVELEIVRTLAASHDAALDAALASLVQQQKAALKARDMGAFSRADHAFHRQLYSAAEVEDLWRLMRGRSGNMDRLRRLHLPLTNKAASILKDHADIAAAIAASDAPRAEAALRRHLSGTMSELDALRRQFPDYWMPGPEA</sequence>
<organism evidence="5 6">
    <name type="scientific">Massilia yuzhufengensis</name>
    <dbReference type="NCBI Taxonomy" id="1164594"/>
    <lineage>
        <taxon>Bacteria</taxon>
        <taxon>Pseudomonadati</taxon>
        <taxon>Pseudomonadota</taxon>
        <taxon>Betaproteobacteria</taxon>
        <taxon>Burkholderiales</taxon>
        <taxon>Oxalobacteraceae</taxon>
        <taxon>Telluria group</taxon>
        <taxon>Massilia</taxon>
    </lineage>
</organism>
<dbReference type="Gene3D" id="1.10.10.10">
    <property type="entry name" value="Winged helix-like DNA-binding domain superfamily/Winged helix DNA-binding domain"/>
    <property type="match status" value="1"/>
</dbReference>
<evidence type="ECO:0000313" key="6">
    <source>
        <dbReference type="Proteomes" id="UP000198639"/>
    </source>
</evidence>
<dbReference type="SUPFAM" id="SSF46785">
    <property type="entry name" value="Winged helix' DNA-binding domain"/>
    <property type="match status" value="1"/>
</dbReference>
<dbReference type="RefSeq" id="WP_091870824.1">
    <property type="nucleotide sequence ID" value="NZ_FOLD01000002.1"/>
</dbReference>
<dbReference type="InterPro" id="IPR036388">
    <property type="entry name" value="WH-like_DNA-bd_sf"/>
</dbReference>
<keyword evidence="2 5" id="KW-0238">DNA-binding</keyword>
<evidence type="ECO:0000259" key="4">
    <source>
        <dbReference type="PROSITE" id="PS50949"/>
    </source>
</evidence>
<dbReference type="InterPro" id="IPR011711">
    <property type="entry name" value="GntR_C"/>
</dbReference>
<name>A0A1I1EQH7_9BURK</name>
<keyword evidence="6" id="KW-1185">Reference proteome</keyword>